<name>A0A158D2E2_9BURK</name>
<protein>
    <submittedName>
        <fullName evidence="1">Uncharacterized protein</fullName>
    </submittedName>
</protein>
<dbReference type="STRING" id="1777141.AWB80_06192"/>
<reference evidence="1" key="1">
    <citation type="submission" date="2016-01" db="EMBL/GenBank/DDBJ databases">
        <authorList>
            <person name="Peeters C."/>
        </authorList>
    </citation>
    <scope>NUCLEOTIDE SEQUENCE [LARGE SCALE GENOMIC DNA]</scope>
    <source>
        <strain evidence="1">LMG 29323</strain>
    </source>
</reference>
<dbReference type="AlphaFoldDB" id="A0A158D2E2"/>
<organism evidence="1 2">
    <name type="scientific">Caballeronia pedi</name>
    <dbReference type="NCBI Taxonomy" id="1777141"/>
    <lineage>
        <taxon>Bacteria</taxon>
        <taxon>Pseudomonadati</taxon>
        <taxon>Pseudomonadota</taxon>
        <taxon>Betaproteobacteria</taxon>
        <taxon>Burkholderiales</taxon>
        <taxon>Burkholderiaceae</taxon>
        <taxon>Caballeronia</taxon>
    </lineage>
</organism>
<keyword evidence="2" id="KW-1185">Reference proteome</keyword>
<evidence type="ECO:0000313" key="2">
    <source>
        <dbReference type="Proteomes" id="UP000054911"/>
    </source>
</evidence>
<comment type="caution">
    <text evidence="1">The sequence shown here is derived from an EMBL/GenBank/DDBJ whole genome shotgun (WGS) entry which is preliminary data.</text>
</comment>
<proteinExistence type="predicted"/>
<accession>A0A158D2E2</accession>
<dbReference type="EMBL" id="FCOE02000030">
    <property type="protein sequence ID" value="SAK88825.1"/>
    <property type="molecule type" value="Genomic_DNA"/>
</dbReference>
<sequence length="75" mass="8075">MCKGVLKLPLKAHSCVDPDAITLRIHRTSSGQWDGLILVGDEEIGSIAACDTPQAVEDAARETGLFPDHVEFEAE</sequence>
<dbReference type="Proteomes" id="UP000054911">
    <property type="component" value="Unassembled WGS sequence"/>
</dbReference>
<gene>
    <name evidence="1" type="ORF">AWB80_06192</name>
</gene>
<evidence type="ECO:0000313" key="1">
    <source>
        <dbReference type="EMBL" id="SAK88825.1"/>
    </source>
</evidence>